<dbReference type="EMBL" id="JBCNJP010000003">
    <property type="protein sequence ID" value="KAK9079606.1"/>
    <property type="molecule type" value="Genomic_DNA"/>
</dbReference>
<dbReference type="PANTHER" id="PTHR31374">
    <property type="entry name" value="AUXIN-INDUCED PROTEIN-LIKE-RELATED"/>
    <property type="match status" value="1"/>
</dbReference>
<dbReference type="PANTHER" id="PTHR31374:SF274">
    <property type="entry name" value="SMALL AUXIN-UP RNA-RELATED"/>
    <property type="match status" value="1"/>
</dbReference>
<proteinExistence type="inferred from homology"/>
<gene>
    <name evidence="2" type="ORF">SSX86_001279</name>
</gene>
<sequence length="166" mass="19087">MKQIQGFRIRQKLVKPIKWAFHENQTYPSNYTKLKPTSCTDHKPITRLCKFGRRFTRFTRTVKDLFFSKPGYSRIGREEKPHVPRGHLAVYFGEEEDEVRRVLVPVIYLNHPVFGELLREAERVYGYNHRGGIHVPCRLSEFEDVQTRICAGAGGCGGYGGGGCKL</sequence>
<comment type="similarity">
    <text evidence="1">Belongs to the ARG7 family.</text>
</comment>
<dbReference type="Pfam" id="PF02519">
    <property type="entry name" value="Auxin_inducible"/>
    <property type="match status" value="1"/>
</dbReference>
<evidence type="ECO:0008006" key="4">
    <source>
        <dbReference type="Google" id="ProtNLM"/>
    </source>
</evidence>
<dbReference type="InterPro" id="IPR003676">
    <property type="entry name" value="SAUR_fam"/>
</dbReference>
<comment type="caution">
    <text evidence="2">The sequence shown here is derived from an EMBL/GenBank/DDBJ whole genome shotgun (WGS) entry which is preliminary data.</text>
</comment>
<keyword evidence="3" id="KW-1185">Reference proteome</keyword>
<dbReference type="GO" id="GO:0009733">
    <property type="term" value="P:response to auxin"/>
    <property type="evidence" value="ECO:0007669"/>
    <property type="project" value="InterPro"/>
</dbReference>
<reference evidence="2 3" key="1">
    <citation type="submission" date="2024-04" db="EMBL/GenBank/DDBJ databases">
        <title>The reference genome of an endangered Asteraceae, Deinandra increscens subsp. villosa, native to the Central Coast of California.</title>
        <authorList>
            <person name="Guilliams M."/>
            <person name="Hasenstab-Lehman K."/>
            <person name="Meyer R."/>
            <person name="Mcevoy S."/>
        </authorList>
    </citation>
    <scope>NUCLEOTIDE SEQUENCE [LARGE SCALE GENOMIC DNA]</scope>
    <source>
        <tissue evidence="2">Leaf</tissue>
    </source>
</reference>
<evidence type="ECO:0000256" key="1">
    <source>
        <dbReference type="ARBA" id="ARBA00006974"/>
    </source>
</evidence>
<dbReference type="AlphaFoldDB" id="A0AAP0HCE8"/>
<organism evidence="2 3">
    <name type="scientific">Deinandra increscens subsp. villosa</name>
    <dbReference type="NCBI Taxonomy" id="3103831"/>
    <lineage>
        <taxon>Eukaryota</taxon>
        <taxon>Viridiplantae</taxon>
        <taxon>Streptophyta</taxon>
        <taxon>Embryophyta</taxon>
        <taxon>Tracheophyta</taxon>
        <taxon>Spermatophyta</taxon>
        <taxon>Magnoliopsida</taxon>
        <taxon>eudicotyledons</taxon>
        <taxon>Gunneridae</taxon>
        <taxon>Pentapetalae</taxon>
        <taxon>asterids</taxon>
        <taxon>campanulids</taxon>
        <taxon>Asterales</taxon>
        <taxon>Asteraceae</taxon>
        <taxon>Asteroideae</taxon>
        <taxon>Heliantheae alliance</taxon>
        <taxon>Madieae</taxon>
        <taxon>Madiinae</taxon>
        <taxon>Deinandra</taxon>
    </lineage>
</organism>
<accession>A0AAP0HCE8</accession>
<dbReference type="Proteomes" id="UP001408789">
    <property type="component" value="Unassembled WGS sequence"/>
</dbReference>
<evidence type="ECO:0000313" key="3">
    <source>
        <dbReference type="Proteomes" id="UP001408789"/>
    </source>
</evidence>
<name>A0AAP0HCE8_9ASTR</name>
<evidence type="ECO:0000313" key="2">
    <source>
        <dbReference type="EMBL" id="KAK9079606.1"/>
    </source>
</evidence>
<protein>
    <recommendedName>
        <fullName evidence="4">Small auxin up regulated protein</fullName>
    </recommendedName>
</protein>